<keyword evidence="2" id="KW-1185">Reference proteome</keyword>
<comment type="caution">
    <text evidence="1">The sequence shown here is derived from an EMBL/GenBank/DDBJ whole genome shotgun (WGS) entry which is preliminary data.</text>
</comment>
<evidence type="ECO:0000313" key="2">
    <source>
        <dbReference type="Proteomes" id="UP001055879"/>
    </source>
</evidence>
<dbReference type="Proteomes" id="UP001055879">
    <property type="component" value="Linkage Group LG14"/>
</dbReference>
<dbReference type="EMBL" id="CM042060">
    <property type="protein sequence ID" value="KAI3678707.1"/>
    <property type="molecule type" value="Genomic_DNA"/>
</dbReference>
<organism evidence="1 2">
    <name type="scientific">Arctium lappa</name>
    <name type="common">Greater burdock</name>
    <name type="synonym">Lappa major</name>
    <dbReference type="NCBI Taxonomy" id="4217"/>
    <lineage>
        <taxon>Eukaryota</taxon>
        <taxon>Viridiplantae</taxon>
        <taxon>Streptophyta</taxon>
        <taxon>Embryophyta</taxon>
        <taxon>Tracheophyta</taxon>
        <taxon>Spermatophyta</taxon>
        <taxon>Magnoliopsida</taxon>
        <taxon>eudicotyledons</taxon>
        <taxon>Gunneridae</taxon>
        <taxon>Pentapetalae</taxon>
        <taxon>asterids</taxon>
        <taxon>campanulids</taxon>
        <taxon>Asterales</taxon>
        <taxon>Asteraceae</taxon>
        <taxon>Carduoideae</taxon>
        <taxon>Cardueae</taxon>
        <taxon>Arctiinae</taxon>
        <taxon>Arctium</taxon>
    </lineage>
</organism>
<proteinExistence type="predicted"/>
<gene>
    <name evidence="1" type="ORF">L6452_38010</name>
</gene>
<name>A0ACB8Y4K0_ARCLA</name>
<reference evidence="1 2" key="2">
    <citation type="journal article" date="2022" name="Mol. Ecol. Resour.">
        <title>The genomes of chicory, endive, great burdock and yacon provide insights into Asteraceae paleo-polyploidization history and plant inulin production.</title>
        <authorList>
            <person name="Fan W."/>
            <person name="Wang S."/>
            <person name="Wang H."/>
            <person name="Wang A."/>
            <person name="Jiang F."/>
            <person name="Liu H."/>
            <person name="Zhao H."/>
            <person name="Xu D."/>
            <person name="Zhang Y."/>
        </authorList>
    </citation>
    <scope>NUCLEOTIDE SEQUENCE [LARGE SCALE GENOMIC DNA]</scope>
    <source>
        <strain evidence="2">cv. Niubang</strain>
    </source>
</reference>
<accession>A0ACB8Y4K0</accession>
<sequence>MGGGIDGRLGISSTFSPQQSPNLEKTQAELRKMFTAAEKFRRELEFLQKGGNPLDLKTGSDASVSVQSTSLTDLHPEQFVTSEAKGSFAVTASPHGDSVGSSGRLGGPSVCEPNSADNLVLFGGDNKFRELERRSVRPPTSNISPSKHCPLLDSGQNVRESGDSSALELPKKSYKRRVRSRPNRDGARSGSSDAALSRGGQLFFPLHHASRDAKGLVTAANQERNGLSSFNSKTKGSNTSVPIKNVVSNSRLDMELDGALAVETTLGRGPGPSYAVSDANASQTSRRKQHEQPLKSDTQESSPNMAFVEPESFEGVEQDKLAGSRHPPCVDRQRAKNFPLFSQTNGFATTKGERKSMPHDGNCRVISTKVLDSESSCTQTGQSLDVNNENELPASPRNINCNGTMKQILASNEVPGTKDGNLVKEKVGEILNIANNNYNTGHRSHIEDGFVLKEEEGLKGSESSWQNELNNPVSAEGVEPNDSSASETERKPSEVLGSNSLPQGGNATGTPQGSNGTSFLDSTLPVTSRTDVAEQSACSQNNLNLAAKEHEESILEEARIIEAKRKRIAELSVSTLPLQNRQNSHWDFVLEEMSWLANDFAQERLWKLTAAAQISRRVAYASQVRNQQESSSWKPKEVAQTLGRAVMEFWHTIQVNCKELELPCLNTDSKQGLQGYAMKFLEYNSTHAQYNAAQVPPTPDLISDVGIIDNAWEDNSTEENLFYTIPPGAAEAYRKSIESHLLQCEGAWSSLKEEVGTSGYDAVADNAFEEDDEMRAGYLPGAFERSKLLKATKKRRKNFKLYGARSYETGDDLPLMQPIEKNIGTQPSVLSGKQSGGSLNVPIPTKHVRTASRQRVIGPFNAGTSSYIQAPNRTNASSGDTNSFQDEQSTPHGGSHIPNYMEAESVSDYEKQLQFDSVEVSDRPRKKKKAKHLGSSFDHQWQPDSQFQNDQKDHSKRRLDAHQLDSNGSNGLYIQHNMKKLKMRQSSDNSFDNLTPMARSIPSPVTSQMSNMSNPKKFVELLVRDRGTGRKSKTVKIPSGQPGSGTPWSLFEDQFLVVLVHDMGPNWELISDAINSTLQVKCTFRNSKECKERHKILMDRNTGDGADSAEDCGSSQPYPSTLPGIPEGSARQLFQRLQGPMEEDTLKSHFEKIIKIGQKQYYRTQNENQDSKQIQQPHSSHTLALSQVSPNNLSGGPVLTPLELCDTIASTPDAPHVGHRGSHSGGLPISDQVNGGTMLPGSSSSSSVPGSSNAVLGNDFSSASVPLNPSVREGRYGMPRTGSLPKDDQQRMQQYNRMLSARNLQQSLSPGSHSGADRGVRMLPARNGVGVMPGMNRSMPMARPGFHGVASPSVLNSGSVLSSGMAMPNPANMHSRAGPGQGNSTLKARDAMHLMMPNQNSDHRRPILPADFQMQQVSQGVNSQGVPQLASGTSSSLSNQAAQPPFQSYPVSAQQPPHVLGSNPHNRNNLHGTPNHATNTPHPAFGMRILKERQLQQQRVLQQQQIATSNAQKSQLPVSSPQNGTTHIQSQSSLPVLHSPMGTPSMAQNAQKHPLLAAPNPQNGGDQILKQQRQPQQFQQRQQAQSQQTTTFMKGGGRGTTMHQNLPVDHTLPNGLSGDQSTGEKG</sequence>
<reference evidence="2" key="1">
    <citation type="journal article" date="2022" name="Mol. Ecol. Resour.">
        <title>The genomes of chicory, endive, great burdock and yacon provide insights into Asteraceae palaeo-polyploidization history and plant inulin production.</title>
        <authorList>
            <person name="Fan W."/>
            <person name="Wang S."/>
            <person name="Wang H."/>
            <person name="Wang A."/>
            <person name="Jiang F."/>
            <person name="Liu H."/>
            <person name="Zhao H."/>
            <person name="Xu D."/>
            <person name="Zhang Y."/>
        </authorList>
    </citation>
    <scope>NUCLEOTIDE SEQUENCE [LARGE SCALE GENOMIC DNA]</scope>
    <source>
        <strain evidence="2">cv. Niubang</strain>
    </source>
</reference>
<evidence type="ECO:0000313" key="1">
    <source>
        <dbReference type="EMBL" id="KAI3678707.1"/>
    </source>
</evidence>
<protein>
    <submittedName>
        <fullName evidence="1">Uncharacterized protein</fullName>
    </submittedName>
</protein>